<dbReference type="RefSeq" id="XP_009834697.1">
    <property type="nucleotide sequence ID" value="XM_009836395.1"/>
</dbReference>
<dbReference type="SUPFAM" id="SSF52047">
    <property type="entry name" value="RNI-like"/>
    <property type="match status" value="2"/>
</dbReference>
<dbReference type="OrthoDB" id="18598at2759"/>
<dbReference type="AlphaFoldDB" id="W4G8H8"/>
<proteinExistence type="predicted"/>
<dbReference type="GO" id="GO:0030027">
    <property type="term" value="C:lamellipodium"/>
    <property type="evidence" value="ECO:0007669"/>
    <property type="project" value="TreeGrafter"/>
</dbReference>
<protein>
    <submittedName>
        <fullName evidence="1">Uncharacterized protein</fullName>
    </submittedName>
</protein>
<gene>
    <name evidence="1" type="ORF">H257_09990</name>
</gene>
<dbReference type="EMBL" id="KI913139">
    <property type="protein sequence ID" value="ETV75566.1"/>
    <property type="molecule type" value="Genomic_DNA"/>
</dbReference>
<evidence type="ECO:0000313" key="1">
    <source>
        <dbReference type="EMBL" id="ETV75566.1"/>
    </source>
</evidence>
<dbReference type="PANTHER" id="PTHR24112:SF66">
    <property type="entry name" value="LEUCINE-RICH REPEAT, ISOFORM F"/>
    <property type="match status" value="1"/>
</dbReference>
<dbReference type="VEuPathDB" id="FungiDB:H257_09990"/>
<dbReference type="GO" id="GO:0034315">
    <property type="term" value="P:regulation of Arp2/3 complex-mediated actin nucleation"/>
    <property type="evidence" value="ECO:0007669"/>
    <property type="project" value="TreeGrafter"/>
</dbReference>
<dbReference type="STRING" id="112090.W4G8H8"/>
<dbReference type="SMART" id="SM00368">
    <property type="entry name" value="LRR_RI"/>
    <property type="match status" value="4"/>
</dbReference>
<dbReference type="GO" id="GO:0016477">
    <property type="term" value="P:cell migration"/>
    <property type="evidence" value="ECO:0007669"/>
    <property type="project" value="TreeGrafter"/>
</dbReference>
<accession>W4G8H8</accession>
<sequence>MNVSWPANRLKDDDSISPEEHTFLDKLFAARSDQPLMAKWVVQHKGKASFTRRMLVVSKYRCITLKPPGLGGKLKVSKDWSFLDLLKIQVEQSDTTTAIKAIFSGGRILHIDPGMHCADVVRTIQHRIHKLVDAFHFSGRPKFALPLNWDAFCTDMSDKDKLVEAFHACCDFYLVPFRGDIATKLKAAMDTTPSVADFEHCIVGMAETSKPADCGIALALLRTLQHSRHFHSVVVRGFPIGDDGISMAFQTLEQPHPVLSSIRLSNVLASRGGLQALESAAKTKHQSPSEWTLTSLDLSDNSKWAKESVVALVSALKAFPSPLRVLNLAHCHLTHLMPLVAVLAQPSWAATLRTLDLSFNPMDADATAGLTGWLSQVKVLQHLNLAGTGIDTFQVINALKRNAPLYKSALMALDLSYNTLKPTTAAALGEMLETTQSFTSLVLRNVKPALASPTLSTILSPWFQNPHFATPSRASDLALSLDLSENNLSGGGGTLLADLISRSPRLRRDVLKLNQCTLHDDSLDAIVVAVAQCDSLSALHLEDNDGSPPPKSIFFSSPAVLRHAPGDAFVKVLTKQVQLKELYLSNSHPQSRYPLALLRAVVHSLGTTNSTLEVLDISGNGGGDDVAKCVAAVLPKTSCLRALFWDGNHTTLAGFRLVQEALRRNQSLRIMPVPVQDTRRLLDRRDPQREALFAVLGSMCESIERNQATVETHEGPTGVMSSMVFRDDAYDKADVMRRSWLQSGPADLRQSWSRGLDALSAVPPSSDNNYTSHSVDA</sequence>
<organism evidence="1">
    <name type="scientific">Aphanomyces astaci</name>
    <name type="common">Crayfish plague agent</name>
    <dbReference type="NCBI Taxonomy" id="112090"/>
    <lineage>
        <taxon>Eukaryota</taxon>
        <taxon>Sar</taxon>
        <taxon>Stramenopiles</taxon>
        <taxon>Oomycota</taxon>
        <taxon>Saprolegniomycetes</taxon>
        <taxon>Saprolegniales</taxon>
        <taxon>Verrucalvaceae</taxon>
        <taxon>Aphanomyces</taxon>
    </lineage>
</organism>
<dbReference type="InterPro" id="IPR032675">
    <property type="entry name" value="LRR_dom_sf"/>
</dbReference>
<dbReference type="Gene3D" id="3.80.10.10">
    <property type="entry name" value="Ribonuclease Inhibitor"/>
    <property type="match status" value="1"/>
</dbReference>
<dbReference type="PANTHER" id="PTHR24112">
    <property type="entry name" value="LEUCINE-RICH REPEAT, ISOFORM F-RELATED"/>
    <property type="match status" value="1"/>
</dbReference>
<name>W4G8H8_APHAT</name>
<reference evidence="1" key="1">
    <citation type="submission" date="2013-12" db="EMBL/GenBank/DDBJ databases">
        <title>The Genome Sequence of Aphanomyces astaci APO3.</title>
        <authorList>
            <consortium name="The Broad Institute Genomics Platform"/>
            <person name="Russ C."/>
            <person name="Tyler B."/>
            <person name="van West P."/>
            <person name="Dieguez-Uribeondo J."/>
            <person name="Young S.K."/>
            <person name="Zeng Q."/>
            <person name="Gargeya S."/>
            <person name="Fitzgerald M."/>
            <person name="Abouelleil A."/>
            <person name="Alvarado L."/>
            <person name="Chapman S.B."/>
            <person name="Gainer-Dewar J."/>
            <person name="Goldberg J."/>
            <person name="Griggs A."/>
            <person name="Gujja S."/>
            <person name="Hansen M."/>
            <person name="Howarth C."/>
            <person name="Imamovic A."/>
            <person name="Ireland A."/>
            <person name="Larimer J."/>
            <person name="McCowan C."/>
            <person name="Murphy C."/>
            <person name="Pearson M."/>
            <person name="Poon T.W."/>
            <person name="Priest M."/>
            <person name="Roberts A."/>
            <person name="Saif S."/>
            <person name="Shea T."/>
            <person name="Sykes S."/>
            <person name="Wortman J."/>
            <person name="Nusbaum C."/>
            <person name="Birren B."/>
        </authorList>
    </citation>
    <scope>NUCLEOTIDE SEQUENCE [LARGE SCALE GENOMIC DNA]</scope>
    <source>
        <strain evidence="1">APO3</strain>
    </source>
</reference>
<dbReference type="GO" id="GO:0005886">
    <property type="term" value="C:plasma membrane"/>
    <property type="evidence" value="ECO:0007669"/>
    <property type="project" value="TreeGrafter"/>
</dbReference>
<dbReference type="InterPro" id="IPR051279">
    <property type="entry name" value="PP1-Reg/Actin-Interact_Protein"/>
</dbReference>
<dbReference type="GeneID" id="20811986"/>